<keyword evidence="1" id="KW-0732">Signal</keyword>
<dbReference type="RefSeq" id="WP_163660951.1">
    <property type="nucleotide sequence ID" value="NZ_QXHD01000004.1"/>
</dbReference>
<keyword evidence="3" id="KW-1185">Reference proteome</keyword>
<proteinExistence type="predicted"/>
<feature type="signal peptide" evidence="1">
    <location>
        <begin position="1"/>
        <end position="26"/>
    </location>
</feature>
<dbReference type="Proteomes" id="UP000481033">
    <property type="component" value="Unassembled WGS sequence"/>
</dbReference>
<sequence>MNQFNIRAALGMAVIVSAIGAAPTYAFTLTGASASFDNARLVNGKTVGRAANNSDFADYEQAAFTKDSDNYVEFFDYNGVNQVRWGDPVYDYYSYSKTQEAGHRKISDYGSYRTSNGYQYYGSHKDRTAQKSGLGFAGVSNVDLGVGEIFNLGTLKHYNNTIWSDGRIAEKTDFSLKLGFGDTGLGDQTFNFALNIDETSNNPNNHAGGQCPYQTTGSGCSDKITWDFAIDSESSFEFEGEEYTLELVGFNDTPNFDAGGVTDFISQENGTSQASLFARIVKVDDPDNPDEPTAVPEPGALLGIGALGLLLHNTRRRQQEAAIAEA</sequence>
<dbReference type="AlphaFoldDB" id="A0A6M0RIC5"/>
<evidence type="ECO:0000313" key="3">
    <source>
        <dbReference type="Proteomes" id="UP000481033"/>
    </source>
</evidence>
<feature type="chain" id="PRO_5026741596" evidence="1">
    <location>
        <begin position="27"/>
        <end position="326"/>
    </location>
</feature>
<gene>
    <name evidence="2" type="ORF">DXZ20_07460</name>
</gene>
<evidence type="ECO:0000313" key="2">
    <source>
        <dbReference type="EMBL" id="NEZ55512.1"/>
    </source>
</evidence>
<dbReference type="NCBIfam" id="NF038131">
    <property type="entry name" value="choice_anch_K"/>
    <property type="match status" value="1"/>
</dbReference>
<comment type="caution">
    <text evidence="2">The sequence shown here is derived from an EMBL/GenBank/DDBJ whole genome shotgun (WGS) entry which is preliminary data.</text>
</comment>
<evidence type="ECO:0000256" key="1">
    <source>
        <dbReference type="SAM" id="SignalP"/>
    </source>
</evidence>
<accession>A0A6M0RIC5</accession>
<protein>
    <submittedName>
        <fullName evidence="2">PEP-CTERM sorting domain-containing protein</fullName>
    </submittedName>
</protein>
<reference evidence="2 3" key="1">
    <citation type="journal article" date="2020" name="Microb. Ecol.">
        <title>Ecogenomics of the Marine Benthic Filamentous Cyanobacterium Adonisia.</title>
        <authorList>
            <person name="Walter J.M."/>
            <person name="Coutinho F.H."/>
            <person name="Leomil L."/>
            <person name="Hargreaves P.I."/>
            <person name="Campeao M.E."/>
            <person name="Vieira V.V."/>
            <person name="Silva B.S."/>
            <person name="Fistarol G.O."/>
            <person name="Salomon P.S."/>
            <person name="Sawabe T."/>
            <person name="Mino S."/>
            <person name="Hosokawa M."/>
            <person name="Miyashita H."/>
            <person name="Maruyama F."/>
            <person name="van Verk M.C."/>
            <person name="Dutilh B.E."/>
            <person name="Thompson C.C."/>
            <person name="Thompson F.L."/>
        </authorList>
    </citation>
    <scope>NUCLEOTIDE SEQUENCE [LARGE SCALE GENOMIC DNA]</scope>
    <source>
        <strain evidence="2 3">CCMR0081</strain>
    </source>
</reference>
<dbReference type="InterPro" id="IPR047995">
    <property type="entry name" value="Choice_anch_K"/>
</dbReference>
<name>A0A6M0RIC5_9CYAN</name>
<dbReference type="NCBIfam" id="TIGR02595">
    <property type="entry name" value="PEP_CTERM"/>
    <property type="match status" value="1"/>
</dbReference>
<dbReference type="InterPro" id="IPR013424">
    <property type="entry name" value="Ice-binding_C"/>
</dbReference>
<dbReference type="EMBL" id="QXHD01000004">
    <property type="protein sequence ID" value="NEZ55512.1"/>
    <property type="molecule type" value="Genomic_DNA"/>
</dbReference>
<organism evidence="2 3">
    <name type="scientific">Adonisia turfae CCMR0081</name>
    <dbReference type="NCBI Taxonomy" id="2292702"/>
    <lineage>
        <taxon>Bacteria</taxon>
        <taxon>Bacillati</taxon>
        <taxon>Cyanobacteriota</taxon>
        <taxon>Adonisia</taxon>
        <taxon>Adonisia turfae</taxon>
    </lineage>
</organism>